<evidence type="ECO:0000256" key="1">
    <source>
        <dbReference type="ARBA" id="ARBA00023125"/>
    </source>
</evidence>
<gene>
    <name evidence="4" type="ORF">BIV24_08675</name>
</gene>
<reference evidence="4 5" key="1">
    <citation type="submission" date="2016-10" db="EMBL/GenBank/DDBJ databases">
        <title>Genome sequence of Streptomyces sp. MUSC 93.</title>
        <authorList>
            <person name="Lee L.-H."/>
            <person name="Ser H.-L."/>
            <person name="Law J.W.-F."/>
        </authorList>
    </citation>
    <scope>NUCLEOTIDE SEQUENCE [LARGE SCALE GENOMIC DNA]</scope>
    <source>
        <strain evidence="4 5">MUSC 93</strain>
    </source>
</reference>
<feature type="domain" description="HTH tetR-type" evidence="3">
    <location>
        <begin position="10"/>
        <end position="70"/>
    </location>
</feature>
<dbReference type="PANTHER" id="PTHR30055">
    <property type="entry name" value="HTH-TYPE TRANSCRIPTIONAL REGULATOR RUTR"/>
    <property type="match status" value="1"/>
</dbReference>
<name>A0A1S2PQ59_9ACTN</name>
<dbReference type="Gene3D" id="1.10.357.10">
    <property type="entry name" value="Tetracycline Repressor, domain 2"/>
    <property type="match status" value="1"/>
</dbReference>
<dbReference type="AlphaFoldDB" id="A0A1S2PQ59"/>
<proteinExistence type="predicted"/>
<dbReference type="SUPFAM" id="SSF46689">
    <property type="entry name" value="Homeodomain-like"/>
    <property type="match status" value="1"/>
</dbReference>
<dbReference type="PANTHER" id="PTHR30055:SF226">
    <property type="entry name" value="HTH-TYPE TRANSCRIPTIONAL REGULATOR PKSA"/>
    <property type="match status" value="1"/>
</dbReference>
<dbReference type="InterPro" id="IPR001647">
    <property type="entry name" value="HTH_TetR"/>
</dbReference>
<evidence type="ECO:0000256" key="2">
    <source>
        <dbReference type="PROSITE-ProRule" id="PRU00335"/>
    </source>
</evidence>
<dbReference type="GO" id="GO:0000976">
    <property type="term" value="F:transcription cis-regulatory region binding"/>
    <property type="evidence" value="ECO:0007669"/>
    <property type="project" value="TreeGrafter"/>
</dbReference>
<dbReference type="Pfam" id="PF00440">
    <property type="entry name" value="TetR_N"/>
    <property type="match status" value="1"/>
</dbReference>
<feature type="DNA-binding region" description="H-T-H motif" evidence="2">
    <location>
        <begin position="33"/>
        <end position="52"/>
    </location>
</feature>
<dbReference type="RefSeq" id="WP_071365609.1">
    <property type="nucleotide sequence ID" value="NZ_MLYP01000022.1"/>
</dbReference>
<dbReference type="InterPro" id="IPR009057">
    <property type="entry name" value="Homeodomain-like_sf"/>
</dbReference>
<evidence type="ECO:0000313" key="5">
    <source>
        <dbReference type="Proteomes" id="UP000179935"/>
    </source>
</evidence>
<sequence>MPRISNDRRDRVRRAIIDAAADCFANKGFAATSISEICAAANMSVGGIYRHFAGKDELVDAVSEAILTPVIEVLDAAAHGPDVLDTAEVIDLLHNTLLQCAPGSVPRLTVGQFWAELLRDPTFHGSRQELGTALRTGLTRLVVRANPDALEPERLTVALMAIGMGVFLSQSIVDTETSPRELIDAISVLLRHSPPST</sequence>
<evidence type="ECO:0000313" key="4">
    <source>
        <dbReference type="EMBL" id="OIJ95660.1"/>
    </source>
</evidence>
<protein>
    <recommendedName>
        <fullName evidence="3">HTH tetR-type domain-containing protein</fullName>
    </recommendedName>
</protein>
<dbReference type="PROSITE" id="PS50977">
    <property type="entry name" value="HTH_TETR_2"/>
    <property type="match status" value="1"/>
</dbReference>
<dbReference type="OrthoDB" id="5242390at2"/>
<keyword evidence="1 2" id="KW-0238">DNA-binding</keyword>
<dbReference type="InterPro" id="IPR050109">
    <property type="entry name" value="HTH-type_TetR-like_transc_reg"/>
</dbReference>
<organism evidence="4 5">
    <name type="scientific">Streptomyces colonosanans</name>
    <dbReference type="NCBI Taxonomy" id="1428652"/>
    <lineage>
        <taxon>Bacteria</taxon>
        <taxon>Bacillati</taxon>
        <taxon>Actinomycetota</taxon>
        <taxon>Actinomycetes</taxon>
        <taxon>Kitasatosporales</taxon>
        <taxon>Streptomycetaceae</taxon>
        <taxon>Streptomyces</taxon>
    </lineage>
</organism>
<accession>A0A1S2PQ59</accession>
<dbReference type="Proteomes" id="UP000179935">
    <property type="component" value="Unassembled WGS sequence"/>
</dbReference>
<dbReference type="PRINTS" id="PR00455">
    <property type="entry name" value="HTHTETR"/>
</dbReference>
<comment type="caution">
    <text evidence="4">The sequence shown here is derived from an EMBL/GenBank/DDBJ whole genome shotgun (WGS) entry which is preliminary data.</text>
</comment>
<dbReference type="GO" id="GO:0003700">
    <property type="term" value="F:DNA-binding transcription factor activity"/>
    <property type="evidence" value="ECO:0007669"/>
    <property type="project" value="TreeGrafter"/>
</dbReference>
<dbReference type="STRING" id="1428652.BIV24_08675"/>
<dbReference type="EMBL" id="MLYP01000022">
    <property type="protein sequence ID" value="OIJ95660.1"/>
    <property type="molecule type" value="Genomic_DNA"/>
</dbReference>
<evidence type="ECO:0000259" key="3">
    <source>
        <dbReference type="PROSITE" id="PS50977"/>
    </source>
</evidence>
<keyword evidence="5" id="KW-1185">Reference proteome</keyword>